<dbReference type="Gene3D" id="3.40.50.720">
    <property type="entry name" value="NAD(P)-binding Rossmann-like Domain"/>
    <property type="match status" value="1"/>
</dbReference>
<dbReference type="InterPro" id="IPR001509">
    <property type="entry name" value="Epimerase_deHydtase"/>
</dbReference>
<evidence type="ECO:0000313" key="4">
    <source>
        <dbReference type="EMBL" id="KIY74213.1"/>
    </source>
</evidence>
<dbReference type="PANTHER" id="PTHR10366:SF564">
    <property type="entry name" value="STEROL-4-ALPHA-CARBOXYLATE 3-DEHYDROGENASE, DECARBOXYLATING"/>
    <property type="match status" value="1"/>
</dbReference>
<sequence>MPALVASPSTKVLVSGANGYIAMWVVRRLLESGFSVRGTVRNAEKARFLTQTFEKYGDKLEIAMVDDITKEGAFDEAVKGVDAIEHTASPFHYRAKEPHEFFEPAIKGTVGMLNSALKYGQGVKRIVVTSSCAAVFQVKEENQVLSEKDFNYQSQREVDEGERDPQVMYRASKSLAEKAAWDFWKEHKAEVSWDLVVLNPPLVLGPPIHEVDKPENLNTSMFAFYTALVKQDNGWDETAYLKSGGCWVDVRDIAEAHVRSLEREAAGGERIIIAAPTPHYTWQEWVDTANLNRGRPGAWKGITPKITYDTALEQRVLGLNKRTMSETVNDILFDFKARGW</sequence>
<feature type="domain" description="NAD-dependent epimerase/dehydratase" evidence="3">
    <location>
        <begin position="12"/>
        <end position="271"/>
    </location>
</feature>
<evidence type="ECO:0000256" key="2">
    <source>
        <dbReference type="ARBA" id="ARBA00023445"/>
    </source>
</evidence>
<keyword evidence="5" id="KW-1185">Reference proteome</keyword>
<protein>
    <submittedName>
        <fullName evidence="4">D-lactaldehyde dehydrogenase</fullName>
    </submittedName>
</protein>
<dbReference type="OrthoDB" id="2735536at2759"/>
<dbReference type="EMBL" id="KN880432">
    <property type="protein sequence ID" value="KIY74213.1"/>
    <property type="molecule type" value="Genomic_DNA"/>
</dbReference>
<gene>
    <name evidence="4" type="ORF">CYLTODRAFT_385766</name>
</gene>
<keyword evidence="1" id="KW-0560">Oxidoreductase</keyword>
<dbReference type="AlphaFoldDB" id="A0A0D7BUP3"/>
<dbReference type="STRING" id="1314674.A0A0D7BUP3"/>
<evidence type="ECO:0000313" key="5">
    <source>
        <dbReference type="Proteomes" id="UP000054007"/>
    </source>
</evidence>
<dbReference type="PANTHER" id="PTHR10366">
    <property type="entry name" value="NAD DEPENDENT EPIMERASE/DEHYDRATASE"/>
    <property type="match status" value="1"/>
</dbReference>
<evidence type="ECO:0000256" key="1">
    <source>
        <dbReference type="ARBA" id="ARBA00023002"/>
    </source>
</evidence>
<organism evidence="4 5">
    <name type="scientific">Cylindrobasidium torrendii FP15055 ss-10</name>
    <dbReference type="NCBI Taxonomy" id="1314674"/>
    <lineage>
        <taxon>Eukaryota</taxon>
        <taxon>Fungi</taxon>
        <taxon>Dikarya</taxon>
        <taxon>Basidiomycota</taxon>
        <taxon>Agaricomycotina</taxon>
        <taxon>Agaricomycetes</taxon>
        <taxon>Agaricomycetidae</taxon>
        <taxon>Agaricales</taxon>
        <taxon>Marasmiineae</taxon>
        <taxon>Physalacriaceae</taxon>
        <taxon>Cylindrobasidium</taxon>
    </lineage>
</organism>
<comment type="similarity">
    <text evidence="2">Belongs to the NAD(P)-dependent epimerase/dehydratase family. Dihydroflavonol-4-reductase subfamily.</text>
</comment>
<accession>A0A0D7BUP3</accession>
<proteinExistence type="inferred from homology"/>
<dbReference type="InterPro" id="IPR036291">
    <property type="entry name" value="NAD(P)-bd_dom_sf"/>
</dbReference>
<evidence type="ECO:0000259" key="3">
    <source>
        <dbReference type="Pfam" id="PF01370"/>
    </source>
</evidence>
<dbReference type="InterPro" id="IPR050425">
    <property type="entry name" value="NAD(P)_dehydrat-like"/>
</dbReference>
<reference evidence="4 5" key="1">
    <citation type="journal article" date="2015" name="Fungal Genet. Biol.">
        <title>Evolution of novel wood decay mechanisms in Agaricales revealed by the genome sequences of Fistulina hepatica and Cylindrobasidium torrendii.</title>
        <authorList>
            <person name="Floudas D."/>
            <person name="Held B.W."/>
            <person name="Riley R."/>
            <person name="Nagy L.G."/>
            <person name="Koehler G."/>
            <person name="Ransdell A.S."/>
            <person name="Younus H."/>
            <person name="Chow J."/>
            <person name="Chiniquy J."/>
            <person name="Lipzen A."/>
            <person name="Tritt A."/>
            <person name="Sun H."/>
            <person name="Haridas S."/>
            <person name="LaButti K."/>
            <person name="Ohm R.A."/>
            <person name="Kues U."/>
            <person name="Blanchette R.A."/>
            <person name="Grigoriev I.V."/>
            <person name="Minto R.E."/>
            <person name="Hibbett D.S."/>
        </authorList>
    </citation>
    <scope>NUCLEOTIDE SEQUENCE [LARGE SCALE GENOMIC DNA]</scope>
    <source>
        <strain evidence="4 5">FP15055 ss-10</strain>
    </source>
</reference>
<dbReference type="GO" id="GO:0016616">
    <property type="term" value="F:oxidoreductase activity, acting on the CH-OH group of donors, NAD or NADP as acceptor"/>
    <property type="evidence" value="ECO:0007669"/>
    <property type="project" value="TreeGrafter"/>
</dbReference>
<dbReference type="Pfam" id="PF01370">
    <property type="entry name" value="Epimerase"/>
    <property type="match status" value="1"/>
</dbReference>
<dbReference type="Proteomes" id="UP000054007">
    <property type="component" value="Unassembled WGS sequence"/>
</dbReference>
<dbReference type="SUPFAM" id="SSF51735">
    <property type="entry name" value="NAD(P)-binding Rossmann-fold domains"/>
    <property type="match status" value="1"/>
</dbReference>
<name>A0A0D7BUP3_9AGAR</name>